<evidence type="ECO:0000256" key="1">
    <source>
        <dbReference type="SAM" id="Phobius"/>
    </source>
</evidence>
<keyword evidence="1" id="KW-0812">Transmembrane</keyword>
<evidence type="ECO:0000313" key="3">
    <source>
        <dbReference type="Proteomes" id="UP000270094"/>
    </source>
</evidence>
<dbReference type="AlphaFoldDB" id="A0A3P7IK49"/>
<reference evidence="2 3" key="1">
    <citation type="submission" date="2018-11" db="EMBL/GenBank/DDBJ databases">
        <authorList>
            <consortium name="Pathogen Informatics"/>
        </authorList>
    </citation>
    <scope>NUCLEOTIDE SEQUENCE [LARGE SCALE GENOMIC DNA]</scope>
</reference>
<keyword evidence="1" id="KW-1133">Transmembrane helix</keyword>
<dbReference type="EMBL" id="UYYB01030005">
    <property type="protein sequence ID" value="VDM73320.1"/>
    <property type="molecule type" value="Genomic_DNA"/>
</dbReference>
<keyword evidence="1" id="KW-0472">Membrane</keyword>
<gene>
    <name evidence="2" type="ORF">SVUK_LOCUS8318</name>
</gene>
<name>A0A3P7IK49_STRVU</name>
<feature type="transmembrane region" description="Helical" evidence="1">
    <location>
        <begin position="32"/>
        <end position="56"/>
    </location>
</feature>
<sequence>MYGMYPYGMGMYNPYTFNYPLYGYAYRGLGGYGLYGLNGLYGMGGLGGLGLGYGLYGK</sequence>
<dbReference type="Proteomes" id="UP000270094">
    <property type="component" value="Unassembled WGS sequence"/>
</dbReference>
<evidence type="ECO:0000313" key="2">
    <source>
        <dbReference type="EMBL" id="VDM73320.1"/>
    </source>
</evidence>
<protein>
    <submittedName>
        <fullName evidence="2">Uncharacterized protein</fullName>
    </submittedName>
</protein>
<proteinExistence type="predicted"/>
<organism evidence="2 3">
    <name type="scientific">Strongylus vulgaris</name>
    <name type="common">Blood worm</name>
    <dbReference type="NCBI Taxonomy" id="40348"/>
    <lineage>
        <taxon>Eukaryota</taxon>
        <taxon>Metazoa</taxon>
        <taxon>Ecdysozoa</taxon>
        <taxon>Nematoda</taxon>
        <taxon>Chromadorea</taxon>
        <taxon>Rhabditida</taxon>
        <taxon>Rhabditina</taxon>
        <taxon>Rhabditomorpha</taxon>
        <taxon>Strongyloidea</taxon>
        <taxon>Strongylidae</taxon>
        <taxon>Strongylus</taxon>
    </lineage>
</organism>
<accession>A0A3P7IK49</accession>
<keyword evidence="3" id="KW-1185">Reference proteome</keyword>